<sequence>MASLSKSTSAAATRTPFWETWLGKSVTASLNCSETSGTPWIRHSDLAGNIVLFLANTEHDFKCCTLAENRGISSPPVRISFFSRSTVKLNFLRKSRPRIQGSVTSAT</sequence>
<accession>A0A4Y2J3B4</accession>
<reference evidence="1 2" key="1">
    <citation type="journal article" date="2019" name="Sci. Rep.">
        <title>Orb-weaving spider Araneus ventricosus genome elucidates the spidroin gene catalogue.</title>
        <authorList>
            <person name="Kono N."/>
            <person name="Nakamura H."/>
            <person name="Ohtoshi R."/>
            <person name="Moran D.A.P."/>
            <person name="Shinohara A."/>
            <person name="Yoshida Y."/>
            <person name="Fujiwara M."/>
            <person name="Mori M."/>
            <person name="Tomita M."/>
            <person name="Arakawa K."/>
        </authorList>
    </citation>
    <scope>NUCLEOTIDE SEQUENCE [LARGE SCALE GENOMIC DNA]</scope>
</reference>
<organism evidence="1 2">
    <name type="scientific">Araneus ventricosus</name>
    <name type="common">Orbweaver spider</name>
    <name type="synonym">Epeira ventricosa</name>
    <dbReference type="NCBI Taxonomy" id="182803"/>
    <lineage>
        <taxon>Eukaryota</taxon>
        <taxon>Metazoa</taxon>
        <taxon>Ecdysozoa</taxon>
        <taxon>Arthropoda</taxon>
        <taxon>Chelicerata</taxon>
        <taxon>Arachnida</taxon>
        <taxon>Araneae</taxon>
        <taxon>Araneomorphae</taxon>
        <taxon>Entelegynae</taxon>
        <taxon>Araneoidea</taxon>
        <taxon>Araneidae</taxon>
        <taxon>Araneus</taxon>
    </lineage>
</organism>
<protein>
    <submittedName>
        <fullName evidence="1">Uncharacterized protein</fullName>
    </submittedName>
</protein>
<proteinExistence type="predicted"/>
<comment type="caution">
    <text evidence="1">The sequence shown here is derived from an EMBL/GenBank/DDBJ whole genome shotgun (WGS) entry which is preliminary data.</text>
</comment>
<dbReference type="Proteomes" id="UP000499080">
    <property type="component" value="Unassembled WGS sequence"/>
</dbReference>
<keyword evidence="2" id="KW-1185">Reference proteome</keyword>
<name>A0A4Y2J3B4_ARAVE</name>
<dbReference type="OrthoDB" id="6458537at2759"/>
<evidence type="ECO:0000313" key="1">
    <source>
        <dbReference type="EMBL" id="GBM84607.1"/>
    </source>
</evidence>
<dbReference type="AlphaFoldDB" id="A0A4Y2J3B4"/>
<dbReference type="EMBL" id="BGPR01003172">
    <property type="protein sequence ID" value="GBM84607.1"/>
    <property type="molecule type" value="Genomic_DNA"/>
</dbReference>
<evidence type="ECO:0000313" key="2">
    <source>
        <dbReference type="Proteomes" id="UP000499080"/>
    </source>
</evidence>
<gene>
    <name evidence="1" type="ORF">AVEN_247300_1</name>
</gene>